<organism evidence="2 3">
    <name type="scientific">Pseudoalteromonas byunsanensis</name>
    <dbReference type="NCBI Taxonomy" id="327939"/>
    <lineage>
        <taxon>Bacteria</taxon>
        <taxon>Pseudomonadati</taxon>
        <taxon>Pseudomonadota</taxon>
        <taxon>Gammaproteobacteria</taxon>
        <taxon>Alteromonadales</taxon>
        <taxon>Pseudoalteromonadaceae</taxon>
        <taxon>Pseudoalteromonas</taxon>
    </lineage>
</organism>
<dbReference type="GO" id="GO:0004803">
    <property type="term" value="F:transposase activity"/>
    <property type="evidence" value="ECO:0007669"/>
    <property type="project" value="InterPro"/>
</dbReference>
<evidence type="ECO:0000313" key="2">
    <source>
        <dbReference type="EMBL" id="OHU93751.1"/>
    </source>
</evidence>
<sequence length="306" mass="35507">MGLARKRQISLSDTPYYHCVSRCVRRAFLCGEDKFTGKSYEHRRGWVEQRLLFLAQIFCIDVCAFAVMSNHTHVVLYIDDKKAQRLSDKAILLRWHKLFKGSKIALMYLQGVCLDKGQRFFLNQEIKEYRTRLSSISWFMRVLNEHIARRANKEDKCTGHFWEGRFKSQALLDEAALMACMAYVDLNPIRAKMAKTPEESAHTSIKLRCEHVQAGKQPKVLARFAGCPRKHMPKGLPFELKSYLELVELTGKCIRTDKRGYIEQHEAPILKRLNIQAQNWVKLTTQFEKVFYGAVGKAHNLDVYCA</sequence>
<gene>
    <name evidence="2" type="ORF">BIW53_18615</name>
</gene>
<dbReference type="Gene3D" id="3.30.70.1290">
    <property type="entry name" value="Transposase IS200-like"/>
    <property type="match status" value="1"/>
</dbReference>
<dbReference type="STRING" id="327939.BIW53_18615"/>
<dbReference type="GO" id="GO:0006313">
    <property type="term" value="P:DNA transposition"/>
    <property type="evidence" value="ECO:0007669"/>
    <property type="project" value="InterPro"/>
</dbReference>
<dbReference type="EMBL" id="MNAN01000036">
    <property type="protein sequence ID" value="OHU93751.1"/>
    <property type="molecule type" value="Genomic_DNA"/>
</dbReference>
<evidence type="ECO:0000259" key="1">
    <source>
        <dbReference type="SMART" id="SM01321"/>
    </source>
</evidence>
<dbReference type="SMART" id="SM01321">
    <property type="entry name" value="Y1_Tnp"/>
    <property type="match status" value="1"/>
</dbReference>
<accession>A0A1S1N258</accession>
<dbReference type="PANTHER" id="PTHR34322:SF2">
    <property type="entry name" value="TRANSPOSASE IS200-LIKE DOMAIN-CONTAINING PROTEIN"/>
    <property type="match status" value="1"/>
</dbReference>
<dbReference type="RefSeq" id="WP_070993532.1">
    <property type="nucleotide sequence ID" value="NZ_MNAN01000036.1"/>
</dbReference>
<proteinExistence type="predicted"/>
<evidence type="ECO:0000313" key="3">
    <source>
        <dbReference type="Proteomes" id="UP000180253"/>
    </source>
</evidence>
<feature type="non-terminal residue" evidence="2">
    <location>
        <position position="306"/>
    </location>
</feature>
<comment type="caution">
    <text evidence="2">The sequence shown here is derived from an EMBL/GenBank/DDBJ whole genome shotgun (WGS) entry which is preliminary data.</text>
</comment>
<dbReference type="Proteomes" id="UP000180253">
    <property type="component" value="Unassembled WGS sequence"/>
</dbReference>
<protein>
    <submittedName>
        <fullName evidence="2">Transposase</fullName>
    </submittedName>
</protein>
<feature type="domain" description="Transposase IS200-like" evidence="1">
    <location>
        <begin position="12"/>
        <end position="187"/>
    </location>
</feature>
<dbReference type="AlphaFoldDB" id="A0A1S1N258"/>
<keyword evidence="3" id="KW-1185">Reference proteome</keyword>
<dbReference type="GO" id="GO:0003677">
    <property type="term" value="F:DNA binding"/>
    <property type="evidence" value="ECO:0007669"/>
    <property type="project" value="InterPro"/>
</dbReference>
<reference evidence="2 3" key="1">
    <citation type="submission" date="2016-10" db="EMBL/GenBank/DDBJ databases">
        <title>Pseudoalteromonas amylolytica sp. nov., isolated from the surface seawater.</title>
        <authorList>
            <person name="Wu Y.-H."/>
            <person name="Cheng H."/>
            <person name="Jin X.-B."/>
            <person name="Wang C.-S."/>
            <person name="Xu X.-W."/>
        </authorList>
    </citation>
    <scope>NUCLEOTIDE SEQUENCE [LARGE SCALE GENOMIC DNA]</scope>
    <source>
        <strain evidence="2 3">JCM 12483</strain>
    </source>
</reference>
<dbReference type="InterPro" id="IPR036515">
    <property type="entry name" value="Transposase_17_sf"/>
</dbReference>
<dbReference type="InterPro" id="IPR002686">
    <property type="entry name" value="Transposase_17"/>
</dbReference>
<dbReference type="PANTHER" id="PTHR34322">
    <property type="entry name" value="TRANSPOSASE, Y1_TNP DOMAIN-CONTAINING"/>
    <property type="match status" value="1"/>
</dbReference>
<dbReference type="OrthoDB" id="9814067at2"/>
<name>A0A1S1N258_9GAMM</name>
<dbReference type="SUPFAM" id="SSF143422">
    <property type="entry name" value="Transposase IS200-like"/>
    <property type="match status" value="1"/>
</dbReference>